<organism evidence="7 8">
    <name type="scientific">Gordonia phthalatica</name>
    <dbReference type="NCBI Taxonomy" id="1136941"/>
    <lineage>
        <taxon>Bacteria</taxon>
        <taxon>Bacillati</taxon>
        <taxon>Actinomycetota</taxon>
        <taxon>Actinomycetes</taxon>
        <taxon>Mycobacteriales</taxon>
        <taxon>Gordoniaceae</taxon>
        <taxon>Gordonia</taxon>
    </lineage>
</organism>
<keyword evidence="3 5" id="KW-0732">Signal</keyword>
<evidence type="ECO:0000256" key="5">
    <source>
        <dbReference type="SAM" id="SignalP"/>
    </source>
</evidence>
<dbReference type="Gene3D" id="3.40.50.2300">
    <property type="match status" value="2"/>
</dbReference>
<evidence type="ECO:0000256" key="1">
    <source>
        <dbReference type="ARBA" id="ARBA00010062"/>
    </source>
</evidence>
<sequence length="394" mass="41305">MKRERAQHVFRRLLGLTSIALASITAVSACALPSSVDDGKLTIGLVTSQTGPASQLGIGELQGARLAIDEINKNGGVNGKAVELITADDQSNPSQTVLQVRKMLGRVDGIVGPSTSGPCKAIQELVATAKIVDYCLSPGVRPKSDGWQWSASVSTEDLAVALVEYWKAQGITKIGLLSSTDSSGSDGAKAVKAAIAGEPGMVLTAASTFIPDAVSVTAQLGQIARTAPQGLVVWATGAGAGVAFQGLRLVGLHVPVATTDGNLTHAFVDRIKAFLPDPLLIPATRDFWAPEALPSDEVRTIEETYHGDYQAAFNELPDFGPGVAYDGVRLLVEALRRANGDSEKARTELEGIKDFPGVVGNYQFSPGDRRGLTRKDVGVVKVTTDGFEFVGGQQ</sequence>
<dbReference type="KEGG" id="goq:ACH46_18555"/>
<keyword evidence="8" id="KW-1185">Reference proteome</keyword>
<dbReference type="STRING" id="1136941.ACH46_18555"/>
<feature type="chain" id="PRO_5039207279" description="Leucine-binding protein domain-containing protein" evidence="5">
    <location>
        <begin position="23"/>
        <end position="394"/>
    </location>
</feature>
<dbReference type="SUPFAM" id="SSF53822">
    <property type="entry name" value="Periplasmic binding protein-like I"/>
    <property type="match status" value="1"/>
</dbReference>
<protein>
    <recommendedName>
        <fullName evidence="6">Leucine-binding protein domain-containing protein</fullName>
    </recommendedName>
</protein>
<name>A0A0N7FV44_9ACTN</name>
<keyword evidence="4" id="KW-0029">Amino-acid transport</keyword>
<dbReference type="InterPro" id="IPR028082">
    <property type="entry name" value="Peripla_BP_I"/>
</dbReference>
<evidence type="ECO:0000313" key="7">
    <source>
        <dbReference type="EMBL" id="ALG86127.1"/>
    </source>
</evidence>
<proteinExistence type="inferred from homology"/>
<evidence type="ECO:0000256" key="3">
    <source>
        <dbReference type="ARBA" id="ARBA00022729"/>
    </source>
</evidence>
<dbReference type="RefSeq" id="WP_062394232.1">
    <property type="nucleotide sequence ID" value="NZ_CP011853.1"/>
</dbReference>
<dbReference type="EMBL" id="CP011853">
    <property type="protein sequence ID" value="ALG86127.1"/>
    <property type="molecule type" value="Genomic_DNA"/>
</dbReference>
<dbReference type="PATRIC" id="fig|1136941.3.peg.3795"/>
<feature type="signal peptide" evidence="5">
    <location>
        <begin position="1"/>
        <end position="22"/>
    </location>
</feature>
<dbReference type="InterPro" id="IPR000709">
    <property type="entry name" value="Leu_Ile_Val-bd"/>
</dbReference>
<evidence type="ECO:0000259" key="6">
    <source>
        <dbReference type="Pfam" id="PF13458"/>
    </source>
</evidence>
<dbReference type="InterPro" id="IPR051010">
    <property type="entry name" value="BCAA_transport"/>
</dbReference>
<keyword evidence="2" id="KW-0813">Transport</keyword>
<dbReference type="PANTHER" id="PTHR30483:SF6">
    <property type="entry name" value="PERIPLASMIC BINDING PROTEIN OF ABC TRANSPORTER FOR NATURAL AMINO ACIDS"/>
    <property type="match status" value="1"/>
</dbReference>
<evidence type="ECO:0000256" key="4">
    <source>
        <dbReference type="ARBA" id="ARBA00022970"/>
    </source>
</evidence>
<comment type="similarity">
    <text evidence="1">Belongs to the leucine-binding protein family.</text>
</comment>
<dbReference type="GO" id="GO:0006865">
    <property type="term" value="P:amino acid transport"/>
    <property type="evidence" value="ECO:0007669"/>
    <property type="project" value="UniProtKB-KW"/>
</dbReference>
<dbReference type="PROSITE" id="PS51257">
    <property type="entry name" value="PROKAR_LIPOPROTEIN"/>
    <property type="match status" value="1"/>
</dbReference>
<dbReference type="PANTHER" id="PTHR30483">
    <property type="entry name" value="LEUCINE-SPECIFIC-BINDING PROTEIN"/>
    <property type="match status" value="1"/>
</dbReference>
<evidence type="ECO:0000313" key="8">
    <source>
        <dbReference type="Proteomes" id="UP000063789"/>
    </source>
</evidence>
<dbReference type="InterPro" id="IPR028081">
    <property type="entry name" value="Leu-bd"/>
</dbReference>
<gene>
    <name evidence="7" type="ORF">ACH46_18555</name>
</gene>
<accession>A0A0N7FV44</accession>
<feature type="domain" description="Leucine-binding protein" evidence="6">
    <location>
        <begin position="41"/>
        <end position="384"/>
    </location>
</feature>
<dbReference type="Pfam" id="PF13458">
    <property type="entry name" value="Peripla_BP_6"/>
    <property type="match status" value="1"/>
</dbReference>
<dbReference type="AlphaFoldDB" id="A0A0N7FV44"/>
<reference evidence="7 8" key="2">
    <citation type="journal article" date="2017" name="Int. J. Syst. Evol. Microbiol.">
        <title>Gordonia phthalatica sp. nov., a di-n-butyl phthalate-degrading bacterium isolated from activated sludge.</title>
        <authorList>
            <person name="Jin D."/>
            <person name="Kong X."/>
            <person name="Jia M."/>
            <person name="Yu X."/>
            <person name="Wang X."/>
            <person name="Zhuang X."/>
            <person name="Deng Y."/>
            <person name="Bai Z."/>
        </authorList>
    </citation>
    <scope>NUCLEOTIDE SEQUENCE [LARGE SCALE GENOMIC DNA]</scope>
    <source>
        <strain evidence="7 8">QH-11</strain>
    </source>
</reference>
<reference evidence="8" key="1">
    <citation type="submission" date="2015-06" db="EMBL/GenBank/DDBJ databases">
        <title>Complete genome sequence and metabolic analysis of phthalate degradation pathway in Gordonia sp. QH-11.</title>
        <authorList>
            <person name="Jin D."/>
            <person name="Kong X."/>
            <person name="Bai Z."/>
        </authorList>
    </citation>
    <scope>NUCLEOTIDE SEQUENCE [LARGE SCALE GENOMIC DNA]</scope>
    <source>
        <strain evidence="8">QH-11</strain>
    </source>
</reference>
<dbReference type="PRINTS" id="PR00337">
    <property type="entry name" value="LEUILEVALBP"/>
</dbReference>
<dbReference type="Proteomes" id="UP000063789">
    <property type="component" value="Chromosome"/>
</dbReference>
<evidence type="ECO:0000256" key="2">
    <source>
        <dbReference type="ARBA" id="ARBA00022448"/>
    </source>
</evidence>
<dbReference type="OrthoDB" id="7337537at2"/>